<dbReference type="AlphaFoldDB" id="A0A8U8AU56"/>
<proteinExistence type="predicted"/>
<feature type="region of interest" description="Disordered" evidence="1">
    <location>
        <begin position="270"/>
        <end position="291"/>
    </location>
</feature>
<feature type="region of interest" description="Disordered" evidence="1">
    <location>
        <begin position="22"/>
        <end position="162"/>
    </location>
</feature>
<dbReference type="PANTHER" id="PTHR15635">
    <property type="entry name" value="COILED-COIL DOMAIN CONTAINING PROTEIN 9"/>
    <property type="match status" value="1"/>
</dbReference>
<accession>A0A8U8AU56</accession>
<organism evidence="2 3">
    <name type="scientific">Geospiza parvula</name>
    <name type="common">Small tree-finch</name>
    <name type="synonym">Camarhynchus parvulus</name>
    <dbReference type="NCBI Taxonomy" id="87175"/>
    <lineage>
        <taxon>Eukaryota</taxon>
        <taxon>Metazoa</taxon>
        <taxon>Chordata</taxon>
        <taxon>Craniata</taxon>
        <taxon>Vertebrata</taxon>
        <taxon>Euteleostomi</taxon>
        <taxon>Archelosauria</taxon>
        <taxon>Archosauria</taxon>
        <taxon>Dinosauria</taxon>
        <taxon>Saurischia</taxon>
        <taxon>Theropoda</taxon>
        <taxon>Coelurosauria</taxon>
        <taxon>Aves</taxon>
        <taxon>Neognathae</taxon>
        <taxon>Neoaves</taxon>
        <taxon>Telluraves</taxon>
        <taxon>Australaves</taxon>
        <taxon>Passeriformes</taxon>
        <taxon>Thraupidae</taxon>
        <taxon>Camarhynchus</taxon>
    </lineage>
</organism>
<keyword evidence="3" id="KW-1185">Reference proteome</keyword>
<dbReference type="Pfam" id="PF15266">
    <property type="entry name" value="DUF4594"/>
    <property type="match status" value="1"/>
</dbReference>
<evidence type="ECO:0000313" key="3">
    <source>
        <dbReference type="Proteomes" id="UP000694382"/>
    </source>
</evidence>
<evidence type="ECO:0000256" key="1">
    <source>
        <dbReference type="SAM" id="MobiDB-lite"/>
    </source>
</evidence>
<feature type="compositionally biased region" description="Gly residues" evidence="1">
    <location>
        <begin position="45"/>
        <end position="59"/>
    </location>
</feature>
<dbReference type="Ensembl" id="ENSCPVT00000025199.1">
    <property type="protein sequence ID" value="ENSCPVP00000024794.1"/>
    <property type="gene ID" value="ENSCPVG00000018514.1"/>
</dbReference>
<evidence type="ECO:0000313" key="2">
    <source>
        <dbReference type="Ensembl" id="ENSCPVP00000024794.1"/>
    </source>
</evidence>
<dbReference type="PANTHER" id="PTHR15635:SF11">
    <property type="entry name" value="COILED-COIL DOMAIN-CONTAINING PROTEIN 9"/>
    <property type="match status" value="1"/>
</dbReference>
<feature type="compositionally biased region" description="Basic and acidic residues" evidence="1">
    <location>
        <begin position="81"/>
        <end position="113"/>
    </location>
</feature>
<protein>
    <submittedName>
        <fullName evidence="2">Uncharacterized protein</fullName>
    </submittedName>
</protein>
<reference evidence="2" key="2">
    <citation type="submission" date="2025-09" db="UniProtKB">
        <authorList>
            <consortium name="Ensembl"/>
        </authorList>
    </citation>
    <scope>IDENTIFICATION</scope>
</reference>
<dbReference type="Proteomes" id="UP000694382">
    <property type="component" value="Unassembled WGS sequence"/>
</dbReference>
<dbReference type="InterPro" id="IPR029336">
    <property type="entry name" value="DUF4594"/>
</dbReference>
<feature type="compositionally biased region" description="Basic and acidic residues" evidence="1">
    <location>
        <begin position="64"/>
        <end position="73"/>
    </location>
</feature>
<reference evidence="2" key="1">
    <citation type="submission" date="2025-08" db="UniProtKB">
        <authorList>
            <consortium name="Ensembl"/>
        </authorList>
    </citation>
    <scope>IDENTIFICATION</scope>
</reference>
<sequence length="363" mass="41293">QAAALEKDAELDRRIAALRRKNEALVRSSSSSSSPRAPRIWGRPPRGGGGAGLGGGGPGRSRPRREWEQRRLQNIEQMNEEMEKIDEYERSRREGQPERNPVRNFLDDPRRCGPEPGGGAGGGARRHQRNWGGPDLGKARRGGSRFGEGSPPLDPTLWMTGRQRAEHERWKRERERIDRERLQRHRDHNGAWRREWDAQKPEALCVRGKNPRFGAKTRDLGQKNGNFPSKNGIFRQKNGIFRPKIGIFWTKTMGFWERERGAESTWRLKGCSSDHTAPGGGGRGRRETRGLVRPGQKTEIWGKKPRFGAKNGNFPSKNGIFRQKMGFLDQKLGFLDQNNGILVGKNCIFGRKKMGFLDKNWGF</sequence>
<name>A0A8U8AU56_GEOPR</name>
<feature type="compositionally biased region" description="Low complexity" evidence="1">
    <location>
        <begin position="28"/>
        <end position="44"/>
    </location>
</feature>